<dbReference type="GO" id="GO:0008652">
    <property type="term" value="P:amino acid biosynthetic process"/>
    <property type="evidence" value="ECO:0007669"/>
    <property type="project" value="UniProtKB-KW"/>
</dbReference>
<evidence type="ECO:0000313" key="6">
    <source>
        <dbReference type="EMBL" id="MCI4658793.1"/>
    </source>
</evidence>
<comment type="caution">
    <text evidence="6">The sequence shown here is derived from an EMBL/GenBank/DDBJ whole genome shotgun (WGS) entry which is preliminary data.</text>
</comment>
<dbReference type="SUPFAM" id="SSF51569">
    <property type="entry name" value="Aldolase"/>
    <property type="match status" value="1"/>
</dbReference>
<feature type="binding site" evidence="5">
    <location>
        <position position="89"/>
    </location>
    <ligand>
        <name>3-dehydroquinate</name>
        <dbReference type="ChEBI" id="CHEBI:32364"/>
    </ligand>
</feature>
<accession>A0AA41UFM6</accession>
<dbReference type="InterPro" id="IPR050146">
    <property type="entry name" value="Type-I_3-dehydroquinase"/>
</dbReference>
<keyword evidence="3 5" id="KW-0456">Lyase</keyword>
<feature type="binding site" evidence="5">
    <location>
        <begin position="52"/>
        <end position="54"/>
    </location>
    <ligand>
        <name>3-dehydroquinate</name>
        <dbReference type="ChEBI" id="CHEBI:32364"/>
    </ligand>
</feature>
<keyword evidence="7" id="KW-1185">Reference proteome</keyword>
<dbReference type="GO" id="GO:0009073">
    <property type="term" value="P:aromatic amino acid family biosynthetic process"/>
    <property type="evidence" value="ECO:0007669"/>
    <property type="project" value="UniProtKB-KW"/>
</dbReference>
<dbReference type="InterPro" id="IPR001381">
    <property type="entry name" value="DHquinase_I"/>
</dbReference>
<proteinExistence type="inferred from homology"/>
<evidence type="ECO:0000313" key="7">
    <source>
        <dbReference type="Proteomes" id="UP001165341"/>
    </source>
</evidence>
<dbReference type="HAMAP" id="MF_00214">
    <property type="entry name" value="AroD"/>
    <property type="match status" value="1"/>
</dbReference>
<dbReference type="GO" id="GO:0009423">
    <property type="term" value="P:chorismate biosynthetic process"/>
    <property type="evidence" value="ECO:0007669"/>
    <property type="project" value="UniProtKB-UniRule"/>
</dbReference>
<dbReference type="FunFam" id="3.20.20.70:FF:000047">
    <property type="entry name" value="3-dehydroquinate dehydratase"/>
    <property type="match status" value="1"/>
</dbReference>
<dbReference type="Proteomes" id="UP001165341">
    <property type="component" value="Unassembled WGS sequence"/>
</dbReference>
<dbReference type="AlphaFoldDB" id="A0AA41UFM6"/>
<evidence type="ECO:0000256" key="3">
    <source>
        <dbReference type="ARBA" id="ARBA00023239"/>
    </source>
</evidence>
<name>A0AA41UFM6_9MICO</name>
<keyword evidence="2 5" id="KW-0057">Aromatic amino acid biosynthesis</keyword>
<comment type="pathway">
    <text evidence="5">Metabolic intermediate biosynthesis; chorismate biosynthesis; chorismate from D-erythrose 4-phosphate and phosphoenolpyruvate: step 3/7.</text>
</comment>
<evidence type="ECO:0000256" key="4">
    <source>
        <dbReference type="ARBA" id="ARBA00023270"/>
    </source>
</evidence>
<protein>
    <recommendedName>
        <fullName evidence="5">3-dehydroquinate dehydratase</fullName>
        <shortName evidence="5">3-dehydroquinase</shortName>
        <ecNumber evidence="5">4.2.1.10</ecNumber>
    </recommendedName>
    <alternativeName>
        <fullName evidence="5">Type I DHQase</fullName>
    </alternativeName>
    <alternativeName>
        <fullName evidence="5">Type I dehydroquinase</fullName>
        <shortName evidence="5">DHQ1</shortName>
    </alternativeName>
</protein>
<feature type="active site" description="Schiff-base intermediate with substrate" evidence="5">
    <location>
        <position position="176"/>
    </location>
</feature>
<organism evidence="6 7">
    <name type="scientific">Cryobacterium zhongshanensis</name>
    <dbReference type="NCBI Taxonomy" id="2928153"/>
    <lineage>
        <taxon>Bacteria</taxon>
        <taxon>Bacillati</taxon>
        <taxon>Actinomycetota</taxon>
        <taxon>Actinomycetes</taxon>
        <taxon>Micrococcales</taxon>
        <taxon>Microbacteriaceae</taxon>
        <taxon>Cryobacterium</taxon>
    </lineage>
</organism>
<dbReference type="GO" id="GO:0003855">
    <property type="term" value="F:3-dehydroquinate dehydratase activity"/>
    <property type="evidence" value="ECO:0007669"/>
    <property type="project" value="UniProtKB-UniRule"/>
</dbReference>
<dbReference type="EMBL" id="JALGAR010000003">
    <property type="protein sequence ID" value="MCI4658793.1"/>
    <property type="molecule type" value="Genomic_DNA"/>
</dbReference>
<dbReference type="RefSeq" id="WP_243012438.1">
    <property type="nucleotide sequence ID" value="NZ_JALGAR010000003.1"/>
</dbReference>
<comment type="subunit">
    <text evidence="5">Homodimer.</text>
</comment>
<dbReference type="Pfam" id="PF01487">
    <property type="entry name" value="DHquinase_I"/>
    <property type="match status" value="1"/>
</dbReference>
<dbReference type="NCBIfam" id="TIGR01093">
    <property type="entry name" value="aroD"/>
    <property type="match status" value="1"/>
</dbReference>
<dbReference type="CDD" id="cd00502">
    <property type="entry name" value="DHQase_I"/>
    <property type="match status" value="1"/>
</dbReference>
<reference evidence="6" key="1">
    <citation type="submission" date="2022-03" db="EMBL/GenBank/DDBJ databases">
        <title>Cryobacterium sp. nov. strain ZS14-85, isolated from Antarctic soil.</title>
        <authorList>
            <person name="Li J."/>
            <person name="Niu G."/>
        </authorList>
    </citation>
    <scope>NUCLEOTIDE SEQUENCE</scope>
    <source>
        <strain evidence="6">ZS14-85</strain>
    </source>
</reference>
<comment type="function">
    <text evidence="5">Involved in the third step of the chorismate pathway, which leads to the biosynthesis of aromatic amino acids. Catalyzes the cis-dehydration of 3-dehydroquinate (DHQ) and introduces the first double bond of the aromatic ring to yield 3-dehydroshikimate.</text>
</comment>
<feature type="binding site" evidence="5">
    <location>
        <position position="219"/>
    </location>
    <ligand>
        <name>3-dehydroquinate</name>
        <dbReference type="ChEBI" id="CHEBI:32364"/>
    </ligand>
</feature>
<feature type="binding site" evidence="5">
    <location>
        <position position="242"/>
    </location>
    <ligand>
        <name>3-dehydroquinate</name>
        <dbReference type="ChEBI" id="CHEBI:32364"/>
    </ligand>
</feature>
<feature type="binding site" evidence="5">
    <location>
        <position position="238"/>
    </location>
    <ligand>
        <name>3-dehydroquinate</name>
        <dbReference type="ChEBI" id="CHEBI:32364"/>
    </ligand>
</feature>
<dbReference type="InterPro" id="IPR013785">
    <property type="entry name" value="Aldolase_TIM"/>
</dbReference>
<evidence type="ECO:0000256" key="2">
    <source>
        <dbReference type="ARBA" id="ARBA00023141"/>
    </source>
</evidence>
<comment type="caution">
    <text evidence="5">Lacks conserved residue(s) required for the propagation of feature annotation.</text>
</comment>
<evidence type="ECO:0000256" key="5">
    <source>
        <dbReference type="HAMAP-Rule" id="MF_00214"/>
    </source>
</evidence>
<keyword evidence="5" id="KW-0028">Amino-acid biosynthesis</keyword>
<dbReference type="PANTHER" id="PTHR43699:SF1">
    <property type="entry name" value="3-DEHYDROQUINATE DEHYDRATASE"/>
    <property type="match status" value="1"/>
</dbReference>
<evidence type="ECO:0000256" key="1">
    <source>
        <dbReference type="ARBA" id="ARBA00001864"/>
    </source>
</evidence>
<keyword evidence="4 5" id="KW-0704">Schiff base</keyword>
<comment type="catalytic activity">
    <reaction evidence="1 5">
        <text>3-dehydroquinate = 3-dehydroshikimate + H2O</text>
        <dbReference type="Rhea" id="RHEA:21096"/>
        <dbReference type="ChEBI" id="CHEBI:15377"/>
        <dbReference type="ChEBI" id="CHEBI:16630"/>
        <dbReference type="ChEBI" id="CHEBI:32364"/>
        <dbReference type="EC" id="4.2.1.10"/>
    </reaction>
</comment>
<sequence length="259" mass="27237">MTGAVERPVVRMRSVVLGEGRPQICVPLVGATIAELDAAASALVAGDYDLVELRIDFFSGWDTPSAVREAIAVVRAALPEAVPVLFTFRTKREGGQADIRPDAYAELLGLAIAAGVDAIDVELFTERACLLGLVTAAHEAGVIVVMSSHDFESTPPRAEILARLTEQQQLGADVLKVAVMPSHPRDVLTLMDATAEFVAEHARRPVITMSMGGLGVVSRLAGETFGSCVTFGSVGASSAPGQIEARELRAVLDLVHGAQ</sequence>
<comment type="similarity">
    <text evidence="5">Belongs to the type-I 3-dehydroquinase family.</text>
</comment>
<dbReference type="Gene3D" id="3.20.20.70">
    <property type="entry name" value="Aldolase class I"/>
    <property type="match status" value="1"/>
</dbReference>
<feature type="active site" description="Proton donor/acceptor" evidence="5">
    <location>
        <position position="149"/>
    </location>
</feature>
<dbReference type="EC" id="4.2.1.10" evidence="5"/>
<dbReference type="PANTHER" id="PTHR43699">
    <property type="entry name" value="3-DEHYDROQUINATE DEHYDRATASE"/>
    <property type="match status" value="1"/>
</dbReference>
<dbReference type="GO" id="GO:0046279">
    <property type="term" value="P:3,4-dihydroxybenzoate biosynthetic process"/>
    <property type="evidence" value="ECO:0007669"/>
    <property type="project" value="UniProtKB-ARBA"/>
</dbReference>
<gene>
    <name evidence="5 6" type="primary">aroD</name>
    <name evidence="6" type="ORF">MQH31_13355</name>
</gene>